<evidence type="ECO:0000313" key="1">
    <source>
        <dbReference type="EMBL" id="GFA24007.1"/>
    </source>
</evidence>
<dbReference type="EMBL" id="BKCJ010390882">
    <property type="protein sequence ID" value="GFA24007.1"/>
    <property type="molecule type" value="Genomic_DNA"/>
</dbReference>
<sequence length="300" mass="35470">TMEEYIRLEEEKSQKCGKVFNWETARYGKIWYDEDVHDLRSVEIRFPAIVFNDSLTSMKHSVVNPWGCYSILLRIYMCPLAFRSTLNGIIRMVIVQECCGGQDMAPLRPRDQRHMWICYQVVGYTKEIIHDFEQRLETIFGRQVNRVHILDFEGFTPDMRQDLAEKMRIEYTRDDGQEVFVSHTWRRLFGIRAPLVQEFIHEFIRTCRIRDEMGLDVAGLHTAEEMAEDEFGAYWHIEGRKNGARLFGGYFIGRLTYHFGLAPQSPPPTPAVGRTMPRDWGDMWRRFRDYVGMLEVYVDL</sequence>
<proteinExistence type="predicted"/>
<gene>
    <name evidence="1" type="ORF">Tci_595979</name>
</gene>
<feature type="non-terminal residue" evidence="1">
    <location>
        <position position="1"/>
    </location>
</feature>
<name>A0A699JBX6_TANCI</name>
<accession>A0A699JBX6</accession>
<protein>
    <submittedName>
        <fullName evidence="1">Uncharacterized protein</fullName>
    </submittedName>
</protein>
<reference evidence="1" key="1">
    <citation type="journal article" date="2019" name="Sci. Rep.">
        <title>Draft genome of Tanacetum cinerariifolium, the natural source of mosquito coil.</title>
        <authorList>
            <person name="Yamashiro T."/>
            <person name="Shiraishi A."/>
            <person name="Satake H."/>
            <person name="Nakayama K."/>
        </authorList>
    </citation>
    <scope>NUCLEOTIDE SEQUENCE</scope>
</reference>
<organism evidence="1">
    <name type="scientific">Tanacetum cinerariifolium</name>
    <name type="common">Dalmatian daisy</name>
    <name type="synonym">Chrysanthemum cinerariifolium</name>
    <dbReference type="NCBI Taxonomy" id="118510"/>
    <lineage>
        <taxon>Eukaryota</taxon>
        <taxon>Viridiplantae</taxon>
        <taxon>Streptophyta</taxon>
        <taxon>Embryophyta</taxon>
        <taxon>Tracheophyta</taxon>
        <taxon>Spermatophyta</taxon>
        <taxon>Magnoliopsida</taxon>
        <taxon>eudicotyledons</taxon>
        <taxon>Gunneridae</taxon>
        <taxon>Pentapetalae</taxon>
        <taxon>asterids</taxon>
        <taxon>campanulids</taxon>
        <taxon>Asterales</taxon>
        <taxon>Asteraceae</taxon>
        <taxon>Asteroideae</taxon>
        <taxon>Anthemideae</taxon>
        <taxon>Anthemidinae</taxon>
        <taxon>Tanacetum</taxon>
    </lineage>
</organism>
<dbReference type="AlphaFoldDB" id="A0A699JBX6"/>
<comment type="caution">
    <text evidence="1">The sequence shown here is derived from an EMBL/GenBank/DDBJ whole genome shotgun (WGS) entry which is preliminary data.</text>
</comment>